<dbReference type="GO" id="GO:0071031">
    <property type="term" value="P:nuclear mRNA surveillance of mRNA 3'-end processing"/>
    <property type="evidence" value="ECO:0007669"/>
    <property type="project" value="TreeGrafter"/>
</dbReference>
<organism evidence="2">
    <name type="scientific">Petromyzon marinus</name>
    <name type="common">Sea lamprey</name>
    <dbReference type="NCBI Taxonomy" id="7757"/>
    <lineage>
        <taxon>Eukaryota</taxon>
        <taxon>Metazoa</taxon>
        <taxon>Chordata</taxon>
        <taxon>Craniata</taxon>
        <taxon>Vertebrata</taxon>
        <taxon>Cyclostomata</taxon>
        <taxon>Hyperoartia</taxon>
        <taxon>Petromyzontiformes</taxon>
        <taxon>Petromyzontidae</taxon>
        <taxon>Petromyzon</taxon>
    </lineage>
</organism>
<dbReference type="AlphaFoldDB" id="S4RCX8"/>
<sequence length="595" mass="66490">VQVLIQGLQHLNRAMHDDIVCVEMFPEERCVAPSSLVLHDEGVAGDVAEENEEDVVSGASTLPAGRTHPVVCRTSLNRCVLLQFGPLPWTVNALNKSTDSTALKSRHVQMTLWCHVPVVYRLPSHNVSDTCDCGDKEMETEVLLLEHNVPHQPFSQAVLACLPPPTFSITAEKDQAGREDLRALSICSVDPPGCTDIDDALHCKPLDNGNTEVGVHIADVSYFIRPGNALDEEASLRGTTVYLCEKNINCFTTRHFILSFLTTSRMNNDNLILAWAWIRRGHCVIARTPWFTRGVFIVSPQASLTYAEAQLMMDDAGRKDPVTSSLCGLNSLAKILKQRRIQNGALILASPEVRFHMDSETHDPIDLQTKELKETNSMVEEFMLLANISVAERIVGEFPECALLRRHPAPPPSNYDILVKAVKSKNIEIQVDSAKALAESLDRAAVPGAPPYLNTLLRILATRCMMQAIYFCSGMEPDTHHYGLATAIYTHFTSPIRRYIFFLLNFSKRSYKQKQQQLCNNLNYRHKMAQYAQCSSVAFHTPLFFKSKGVVSEEGFVLFVRKNAVLVLIPKYGLEGTVFFDSKDLKLNVTFDEEV</sequence>
<dbReference type="GO" id="GO:0000175">
    <property type="term" value="F:3'-5'-RNA exonuclease activity"/>
    <property type="evidence" value="ECO:0007669"/>
    <property type="project" value="TreeGrafter"/>
</dbReference>
<dbReference type="PANTHER" id="PTHR23355">
    <property type="entry name" value="RIBONUCLEASE"/>
    <property type="match status" value="1"/>
</dbReference>
<dbReference type="Pfam" id="PF00773">
    <property type="entry name" value="RNB"/>
    <property type="match status" value="1"/>
</dbReference>
<reference evidence="2" key="2">
    <citation type="submission" date="2025-09" db="UniProtKB">
        <authorList>
            <consortium name="Ensembl"/>
        </authorList>
    </citation>
    <scope>IDENTIFICATION</scope>
</reference>
<dbReference type="InterPro" id="IPR033770">
    <property type="entry name" value="RRP44_S1"/>
</dbReference>
<dbReference type="PANTHER" id="PTHR23355:SF35">
    <property type="entry name" value="EXOSOME COMPLEX EXONUCLEASE RRP44"/>
    <property type="match status" value="1"/>
</dbReference>
<dbReference type="GO" id="GO:0003723">
    <property type="term" value="F:RNA binding"/>
    <property type="evidence" value="ECO:0007669"/>
    <property type="project" value="InterPro"/>
</dbReference>
<protein>
    <submittedName>
        <fullName evidence="2">DIS3 exosome endoribonuclease and 3'-5' exoribonuclease</fullName>
    </submittedName>
</protein>
<accession>S4RCX8</accession>
<evidence type="ECO:0000259" key="1">
    <source>
        <dbReference type="SMART" id="SM00955"/>
    </source>
</evidence>
<dbReference type="Pfam" id="PF17215">
    <property type="entry name" value="Rrp44_S1"/>
    <property type="match status" value="1"/>
</dbReference>
<reference evidence="2" key="1">
    <citation type="submission" date="2025-08" db="UniProtKB">
        <authorList>
            <consortium name="Ensembl"/>
        </authorList>
    </citation>
    <scope>IDENTIFICATION</scope>
</reference>
<dbReference type="GO" id="GO:0000177">
    <property type="term" value="C:cytoplasmic exosome (RNase complex)"/>
    <property type="evidence" value="ECO:0007669"/>
    <property type="project" value="TreeGrafter"/>
</dbReference>
<name>S4RCX8_PETMA</name>
<feature type="domain" description="RNB" evidence="1">
    <location>
        <begin position="178"/>
        <end position="506"/>
    </location>
</feature>
<dbReference type="InterPro" id="IPR001900">
    <property type="entry name" value="RNase_II/R"/>
</dbReference>
<dbReference type="InterPro" id="IPR012340">
    <property type="entry name" value="NA-bd_OB-fold"/>
</dbReference>
<dbReference type="Gene3D" id="2.40.50.690">
    <property type="match status" value="1"/>
</dbReference>
<dbReference type="SMART" id="SM00955">
    <property type="entry name" value="RNB"/>
    <property type="match status" value="1"/>
</dbReference>
<dbReference type="GO" id="GO:0000176">
    <property type="term" value="C:nuclear exosome (RNase complex)"/>
    <property type="evidence" value="ECO:0007669"/>
    <property type="project" value="TreeGrafter"/>
</dbReference>
<dbReference type="InterPro" id="IPR050180">
    <property type="entry name" value="RNR_Ribonuclease"/>
</dbReference>
<dbReference type="GO" id="GO:0004519">
    <property type="term" value="F:endonuclease activity"/>
    <property type="evidence" value="ECO:0007669"/>
    <property type="project" value="TreeGrafter"/>
</dbReference>
<evidence type="ECO:0000313" key="2">
    <source>
        <dbReference type="Ensembl" id="ENSPMAP00000003060.1"/>
    </source>
</evidence>
<dbReference type="OMA" id="VSCVWTL"/>
<dbReference type="Gene3D" id="2.40.50.140">
    <property type="entry name" value="Nucleic acid-binding proteins"/>
    <property type="match status" value="1"/>
</dbReference>
<dbReference type="Ensembl" id="ENSPMAT00000003075.1">
    <property type="protein sequence ID" value="ENSPMAP00000003060.1"/>
    <property type="gene ID" value="ENSPMAG00000002800.1"/>
</dbReference>
<dbReference type="GeneTree" id="ENSGT00530000063106"/>
<proteinExistence type="predicted"/>
<dbReference type="SUPFAM" id="SSF50249">
    <property type="entry name" value="Nucleic acid-binding proteins"/>
    <property type="match status" value="3"/>
</dbReference>
<dbReference type="STRING" id="7757.ENSPMAP00000003060"/>
<dbReference type="GO" id="GO:0016075">
    <property type="term" value="P:rRNA catabolic process"/>
    <property type="evidence" value="ECO:0007669"/>
    <property type="project" value="TreeGrafter"/>
</dbReference>
<dbReference type="HOGENOM" id="CLU_002333_5_1_1"/>